<feature type="transmembrane region" description="Helical" evidence="24">
    <location>
        <begin position="12"/>
        <end position="43"/>
    </location>
</feature>
<evidence type="ECO:0000256" key="4">
    <source>
        <dbReference type="ARBA" id="ARBA00005189"/>
    </source>
</evidence>
<evidence type="ECO:0000256" key="21">
    <source>
        <dbReference type="ARBA" id="ARBA00032396"/>
    </source>
</evidence>
<evidence type="ECO:0000256" key="24">
    <source>
        <dbReference type="SAM" id="Phobius"/>
    </source>
</evidence>
<evidence type="ECO:0000256" key="15">
    <source>
        <dbReference type="ARBA" id="ARBA00023136"/>
    </source>
</evidence>
<evidence type="ECO:0000256" key="17">
    <source>
        <dbReference type="ARBA" id="ARBA00023264"/>
    </source>
</evidence>
<evidence type="ECO:0000256" key="23">
    <source>
        <dbReference type="ARBA" id="ARBA00033406"/>
    </source>
</evidence>
<feature type="transmembrane region" description="Helical" evidence="24">
    <location>
        <begin position="79"/>
        <end position="97"/>
    </location>
</feature>
<dbReference type="GO" id="GO:0004605">
    <property type="term" value="F:phosphatidate cytidylyltransferase activity"/>
    <property type="evidence" value="ECO:0007669"/>
    <property type="project" value="UniProtKB-EC"/>
</dbReference>
<evidence type="ECO:0000256" key="9">
    <source>
        <dbReference type="ARBA" id="ARBA00022516"/>
    </source>
</evidence>
<evidence type="ECO:0000256" key="5">
    <source>
        <dbReference type="ARBA" id="ARBA00010185"/>
    </source>
</evidence>
<evidence type="ECO:0000256" key="14">
    <source>
        <dbReference type="ARBA" id="ARBA00023098"/>
    </source>
</evidence>
<evidence type="ECO:0000256" key="19">
    <source>
        <dbReference type="ARBA" id="ARBA00031825"/>
    </source>
</evidence>
<keyword evidence="17" id="KW-1208">Phospholipid metabolism</keyword>
<dbReference type="STRING" id="43775.SAMN04489760_12621"/>
<feature type="transmembrane region" description="Helical" evidence="24">
    <location>
        <begin position="135"/>
        <end position="156"/>
    </location>
</feature>
<dbReference type="GO" id="GO:0016024">
    <property type="term" value="P:CDP-diacylglycerol biosynthetic process"/>
    <property type="evidence" value="ECO:0007669"/>
    <property type="project" value="TreeGrafter"/>
</dbReference>
<evidence type="ECO:0000256" key="6">
    <source>
        <dbReference type="ARBA" id="ARBA00012487"/>
    </source>
</evidence>
<keyword evidence="8" id="KW-1003">Cell membrane</keyword>
<dbReference type="RefSeq" id="WP_093884328.1">
    <property type="nucleotide sequence ID" value="NZ_FOBS01000026.1"/>
</dbReference>
<comment type="pathway">
    <text evidence="4">Lipid metabolism.</text>
</comment>
<keyword evidence="11 24" id="KW-0812">Transmembrane</keyword>
<keyword evidence="12 25" id="KW-0548">Nucleotidyltransferase</keyword>
<evidence type="ECO:0000256" key="10">
    <source>
        <dbReference type="ARBA" id="ARBA00022679"/>
    </source>
</evidence>
<comment type="catalytic activity">
    <reaction evidence="1">
        <text>a 1,2-diacyl-sn-glycero-3-phosphate + CTP + H(+) = a CDP-1,2-diacyl-sn-glycerol + diphosphate</text>
        <dbReference type="Rhea" id="RHEA:16229"/>
        <dbReference type="ChEBI" id="CHEBI:15378"/>
        <dbReference type="ChEBI" id="CHEBI:33019"/>
        <dbReference type="ChEBI" id="CHEBI:37563"/>
        <dbReference type="ChEBI" id="CHEBI:58332"/>
        <dbReference type="ChEBI" id="CHEBI:58608"/>
        <dbReference type="EC" id="2.7.7.41"/>
    </reaction>
</comment>
<evidence type="ECO:0000256" key="2">
    <source>
        <dbReference type="ARBA" id="ARBA00004651"/>
    </source>
</evidence>
<evidence type="ECO:0000313" key="26">
    <source>
        <dbReference type="Proteomes" id="UP000198744"/>
    </source>
</evidence>
<reference evidence="25 26" key="1">
    <citation type="submission" date="2016-10" db="EMBL/GenBank/DDBJ databases">
        <authorList>
            <person name="de Groot N.N."/>
        </authorList>
    </citation>
    <scope>NUCLEOTIDE SEQUENCE [LARGE SCALE GENOMIC DNA]</scope>
    <source>
        <strain evidence="25 26">DSM 8423</strain>
    </source>
</reference>
<evidence type="ECO:0000256" key="12">
    <source>
        <dbReference type="ARBA" id="ARBA00022695"/>
    </source>
</evidence>
<keyword evidence="16" id="KW-0594">Phospholipid biosynthesis</keyword>
<dbReference type="Proteomes" id="UP000198744">
    <property type="component" value="Unassembled WGS sequence"/>
</dbReference>
<proteinExistence type="inferred from homology"/>
<evidence type="ECO:0000256" key="8">
    <source>
        <dbReference type="ARBA" id="ARBA00022475"/>
    </source>
</evidence>
<evidence type="ECO:0000256" key="22">
    <source>
        <dbReference type="ARBA" id="ARBA00032743"/>
    </source>
</evidence>
<keyword evidence="14" id="KW-0443">Lipid metabolism</keyword>
<evidence type="ECO:0000313" key="25">
    <source>
        <dbReference type="EMBL" id="SEM60866.1"/>
    </source>
</evidence>
<dbReference type="PANTHER" id="PTHR46382:SF1">
    <property type="entry name" value="PHOSPHATIDATE CYTIDYLYLTRANSFERASE"/>
    <property type="match status" value="1"/>
</dbReference>
<dbReference type="EMBL" id="FOBS01000026">
    <property type="protein sequence ID" value="SEM60866.1"/>
    <property type="molecule type" value="Genomic_DNA"/>
</dbReference>
<feature type="transmembrane region" description="Helical" evidence="24">
    <location>
        <begin position="109"/>
        <end position="129"/>
    </location>
</feature>
<gene>
    <name evidence="25" type="ORF">SAMN04489760_12621</name>
</gene>
<evidence type="ECO:0000256" key="7">
    <source>
        <dbReference type="ARBA" id="ARBA00019373"/>
    </source>
</evidence>
<organism evidence="25 26">
    <name type="scientific">Syntrophus gentianae</name>
    <dbReference type="NCBI Taxonomy" id="43775"/>
    <lineage>
        <taxon>Bacteria</taxon>
        <taxon>Pseudomonadati</taxon>
        <taxon>Thermodesulfobacteriota</taxon>
        <taxon>Syntrophia</taxon>
        <taxon>Syntrophales</taxon>
        <taxon>Syntrophaceae</taxon>
        <taxon>Syntrophus</taxon>
    </lineage>
</organism>
<evidence type="ECO:0000256" key="1">
    <source>
        <dbReference type="ARBA" id="ARBA00001698"/>
    </source>
</evidence>
<keyword evidence="26" id="KW-1185">Reference proteome</keyword>
<protein>
    <recommendedName>
        <fullName evidence="7">Phosphatidate cytidylyltransferase</fullName>
        <ecNumber evidence="6">2.7.7.41</ecNumber>
    </recommendedName>
    <alternativeName>
        <fullName evidence="20">CDP-DAG synthase</fullName>
    </alternativeName>
    <alternativeName>
        <fullName evidence="22">CDP-DG synthase</fullName>
    </alternativeName>
    <alternativeName>
        <fullName evidence="18">CDP-diacylglycerol synthase</fullName>
    </alternativeName>
    <alternativeName>
        <fullName evidence="21">CDP-diglyceride pyrophosphorylase</fullName>
    </alternativeName>
    <alternativeName>
        <fullName evidence="23">CDP-diglyceride synthase</fullName>
    </alternativeName>
    <alternativeName>
        <fullName evidence="19">CTP:phosphatidate cytidylyltransferase</fullName>
    </alternativeName>
</protein>
<comment type="pathway">
    <text evidence="3">Phospholipid metabolism; CDP-diacylglycerol biosynthesis; CDP-diacylglycerol from sn-glycerol 3-phosphate: step 3/3.</text>
</comment>
<sequence>MTPHVQRWITGIIAAPVVLALTYFCSEALFSGVMVAIILVAAFEYNALIFGKGFFWEKLEVLCSALLLPVAAYLGGEELLFAVLTLSVLIISLDSLSRAKTDEISLVPVSKVLFGLVYIPLMLSYFILLRKTENGVLWIFFILVLPISGDIAAFYFGRTLGKHKLYPRISPGKTVEGAIGSMAGSVVAVLLYSTFVLASMPILHALLLAVVGNCIAQLGDLFESMIKRAVGVKDSGRIMPGHGGILDRLDCLIFLVPFVYYYRIYWIP</sequence>
<comment type="subcellular location">
    <subcellularLocation>
        <location evidence="2">Cell membrane</location>
        <topology evidence="2">Multi-pass membrane protein</topology>
    </subcellularLocation>
</comment>
<evidence type="ECO:0000256" key="16">
    <source>
        <dbReference type="ARBA" id="ARBA00023209"/>
    </source>
</evidence>
<keyword evidence="9" id="KW-0444">Lipid biosynthesis</keyword>
<dbReference type="OrthoDB" id="9799199at2"/>
<evidence type="ECO:0000256" key="20">
    <source>
        <dbReference type="ARBA" id="ARBA00032253"/>
    </source>
</evidence>
<keyword evidence="10 25" id="KW-0808">Transferase</keyword>
<keyword evidence="13 24" id="KW-1133">Transmembrane helix</keyword>
<dbReference type="AlphaFoldDB" id="A0A1H7ZRG2"/>
<dbReference type="GO" id="GO:0005886">
    <property type="term" value="C:plasma membrane"/>
    <property type="evidence" value="ECO:0007669"/>
    <property type="project" value="UniProtKB-SubCell"/>
</dbReference>
<evidence type="ECO:0000256" key="11">
    <source>
        <dbReference type="ARBA" id="ARBA00022692"/>
    </source>
</evidence>
<evidence type="ECO:0000256" key="18">
    <source>
        <dbReference type="ARBA" id="ARBA00029893"/>
    </source>
</evidence>
<name>A0A1H7ZRG2_9BACT</name>
<comment type="similarity">
    <text evidence="5">Belongs to the CDS family.</text>
</comment>
<evidence type="ECO:0000256" key="3">
    <source>
        <dbReference type="ARBA" id="ARBA00005119"/>
    </source>
</evidence>
<evidence type="ECO:0000256" key="13">
    <source>
        <dbReference type="ARBA" id="ARBA00022989"/>
    </source>
</evidence>
<dbReference type="PANTHER" id="PTHR46382">
    <property type="entry name" value="PHOSPHATIDATE CYTIDYLYLTRANSFERASE"/>
    <property type="match status" value="1"/>
</dbReference>
<accession>A0A1H7ZRG2</accession>
<dbReference type="EC" id="2.7.7.41" evidence="6"/>
<keyword evidence="15 24" id="KW-0472">Membrane</keyword>
<dbReference type="Pfam" id="PF01148">
    <property type="entry name" value="CTP_transf_1"/>
    <property type="match status" value="1"/>
</dbReference>